<evidence type="ECO:0000256" key="6">
    <source>
        <dbReference type="ARBA" id="ARBA00022485"/>
    </source>
</evidence>
<dbReference type="PROSITE" id="PS01155">
    <property type="entry name" value="ENDONUCLEASE_III_2"/>
    <property type="match status" value="1"/>
</dbReference>
<dbReference type="GO" id="GO:0051539">
    <property type="term" value="F:4 iron, 4 sulfur cluster binding"/>
    <property type="evidence" value="ECO:0007669"/>
    <property type="project" value="UniProtKB-UniRule"/>
</dbReference>
<organism evidence="16 17">
    <name type="scientific">Pseudoflavonifractor capillosus</name>
    <dbReference type="NCBI Taxonomy" id="106588"/>
    <lineage>
        <taxon>Bacteria</taxon>
        <taxon>Bacillati</taxon>
        <taxon>Bacillota</taxon>
        <taxon>Clostridia</taxon>
        <taxon>Eubacteriales</taxon>
        <taxon>Oscillospiraceae</taxon>
        <taxon>Pseudoflavonifractor</taxon>
    </lineage>
</organism>
<dbReference type="GO" id="GO:0032357">
    <property type="term" value="F:oxidized purine DNA binding"/>
    <property type="evidence" value="ECO:0007669"/>
    <property type="project" value="TreeGrafter"/>
</dbReference>
<dbReference type="PANTHER" id="PTHR42944:SF1">
    <property type="entry name" value="ADENINE DNA GLYCOSYLASE"/>
    <property type="match status" value="1"/>
</dbReference>
<evidence type="ECO:0000256" key="3">
    <source>
        <dbReference type="ARBA" id="ARBA00008343"/>
    </source>
</evidence>
<evidence type="ECO:0000256" key="11">
    <source>
        <dbReference type="ARBA" id="ARBA00023014"/>
    </source>
</evidence>
<dbReference type="GO" id="GO:0006298">
    <property type="term" value="P:mismatch repair"/>
    <property type="evidence" value="ECO:0007669"/>
    <property type="project" value="TreeGrafter"/>
</dbReference>
<dbReference type="Gene3D" id="1.10.1670.10">
    <property type="entry name" value="Helix-hairpin-Helix base-excision DNA repair enzymes (C-terminal)"/>
    <property type="match status" value="1"/>
</dbReference>
<dbReference type="SMART" id="SM00478">
    <property type="entry name" value="ENDO3c"/>
    <property type="match status" value="1"/>
</dbReference>
<dbReference type="InterPro" id="IPR004036">
    <property type="entry name" value="Endonuclease-III-like_CS2"/>
</dbReference>
<dbReference type="InterPro" id="IPR029119">
    <property type="entry name" value="MutY_C"/>
</dbReference>
<dbReference type="InterPro" id="IPR023170">
    <property type="entry name" value="HhH_base_excis_C"/>
</dbReference>
<dbReference type="CDD" id="cd03431">
    <property type="entry name" value="NUDIX_DNA_Glycosylase_C-MutY"/>
    <property type="match status" value="1"/>
</dbReference>
<evidence type="ECO:0000313" key="17">
    <source>
        <dbReference type="Proteomes" id="UP000760668"/>
    </source>
</evidence>
<keyword evidence="13 14" id="KW-0326">Glycosidase</keyword>
<dbReference type="AlphaFoldDB" id="A0A921STB0"/>
<accession>A0A921STB0</accession>
<comment type="catalytic activity">
    <reaction evidence="1 14">
        <text>Hydrolyzes free adenine bases from 7,8-dihydro-8-oxoguanine:adenine mismatched double-stranded DNA, leaving an apurinic site.</text>
        <dbReference type="EC" id="3.2.2.31"/>
    </reaction>
</comment>
<reference evidence="16" key="2">
    <citation type="submission" date="2021-09" db="EMBL/GenBank/DDBJ databases">
        <authorList>
            <person name="Gilroy R."/>
        </authorList>
    </citation>
    <scope>NUCLEOTIDE SEQUENCE</scope>
    <source>
        <strain evidence="16">CHK179-5677</strain>
    </source>
</reference>
<keyword evidence="6" id="KW-0004">4Fe-4S</keyword>
<evidence type="ECO:0000256" key="8">
    <source>
        <dbReference type="ARBA" id="ARBA00022763"/>
    </source>
</evidence>
<dbReference type="GO" id="GO:0034039">
    <property type="term" value="F:8-oxo-7,8-dihydroguanine DNA N-glycosylase activity"/>
    <property type="evidence" value="ECO:0007669"/>
    <property type="project" value="TreeGrafter"/>
</dbReference>
<gene>
    <name evidence="16" type="primary">mutY</name>
    <name evidence="16" type="ORF">K8V01_10080</name>
</gene>
<keyword evidence="10 14" id="KW-0408">Iron</keyword>
<dbReference type="CDD" id="cd00056">
    <property type="entry name" value="ENDO3c"/>
    <property type="match status" value="1"/>
</dbReference>
<dbReference type="Gene3D" id="3.90.79.10">
    <property type="entry name" value="Nucleoside Triphosphate Pyrophosphohydrolase"/>
    <property type="match status" value="1"/>
</dbReference>
<dbReference type="InterPro" id="IPR003265">
    <property type="entry name" value="HhH-GPD_domain"/>
</dbReference>
<dbReference type="EMBL" id="DYUC01000100">
    <property type="protein sequence ID" value="HJG87353.1"/>
    <property type="molecule type" value="Genomic_DNA"/>
</dbReference>
<dbReference type="GO" id="GO:0006284">
    <property type="term" value="P:base-excision repair"/>
    <property type="evidence" value="ECO:0007669"/>
    <property type="project" value="UniProtKB-UniRule"/>
</dbReference>
<dbReference type="SUPFAM" id="SSF48150">
    <property type="entry name" value="DNA-glycosylase"/>
    <property type="match status" value="1"/>
</dbReference>
<dbReference type="InterPro" id="IPR015797">
    <property type="entry name" value="NUDIX_hydrolase-like_dom_sf"/>
</dbReference>
<evidence type="ECO:0000256" key="13">
    <source>
        <dbReference type="ARBA" id="ARBA00023295"/>
    </source>
</evidence>
<dbReference type="Gene3D" id="1.10.340.30">
    <property type="entry name" value="Hypothetical protein, domain 2"/>
    <property type="match status" value="1"/>
</dbReference>
<dbReference type="InterPro" id="IPR005760">
    <property type="entry name" value="A/G_AdeGlyc_MutY"/>
</dbReference>
<proteinExistence type="inferred from homology"/>
<comment type="similarity">
    <text evidence="3 14">Belongs to the Nth/MutY family.</text>
</comment>
<dbReference type="InterPro" id="IPR011257">
    <property type="entry name" value="DNA_glycosylase"/>
</dbReference>
<dbReference type="InterPro" id="IPR000445">
    <property type="entry name" value="HhH_motif"/>
</dbReference>
<comment type="caution">
    <text evidence="16">The sequence shown here is derived from an EMBL/GenBank/DDBJ whole genome shotgun (WGS) entry which is preliminary data.</text>
</comment>
<sequence>MRELEQLPIPLLAWYHENARVLPWRSDPTPYHVWVSEIMLQQTRVAAVMGYYSRFMAALPDVAALAAVEDDTLMKLWQGLGYYSRARNLKKAAGQVMERYGGALPASYEELLTLAGVGEYTAGAIASIAFGIPVPAVDGNVLRVVSRVAGDEEDITLPATKKRMGQALQEIIPTAMPGAFNQAMMELGATVCLPNGAPLCDRCPAAGFCAALAQDKIDVLPVKAPKKARRVEERTVYLIFHEGRVALRRRPEKGLLAGLWEYPNEPAEKTGILEAWGIVPASQRWGGAGKHIFTHIEWHMTARLVQAETEELPEGWVWAGGSDLRQIYAVPNAFQSFAPLVEEGLAGAGNIQEVLDGI</sequence>
<name>A0A921STB0_9FIRM</name>
<dbReference type="GO" id="GO:0046872">
    <property type="term" value="F:metal ion binding"/>
    <property type="evidence" value="ECO:0007669"/>
    <property type="project" value="UniProtKB-UniRule"/>
</dbReference>
<dbReference type="Proteomes" id="UP000760668">
    <property type="component" value="Unassembled WGS sequence"/>
</dbReference>
<dbReference type="EC" id="3.2.2.31" evidence="4 14"/>
<evidence type="ECO:0000256" key="9">
    <source>
        <dbReference type="ARBA" id="ARBA00022801"/>
    </source>
</evidence>
<dbReference type="Pfam" id="PF14815">
    <property type="entry name" value="NUDIX_4"/>
    <property type="match status" value="1"/>
</dbReference>
<comment type="cofactor">
    <cofactor evidence="14">
        <name>[4Fe-4S] cluster</name>
        <dbReference type="ChEBI" id="CHEBI:49883"/>
    </cofactor>
    <text evidence="14">Binds 1 [4Fe-4S] cluster.</text>
</comment>
<reference evidence="16" key="1">
    <citation type="journal article" date="2021" name="PeerJ">
        <title>Extensive microbial diversity within the chicken gut microbiome revealed by metagenomics and culture.</title>
        <authorList>
            <person name="Gilroy R."/>
            <person name="Ravi A."/>
            <person name="Getino M."/>
            <person name="Pursley I."/>
            <person name="Horton D.L."/>
            <person name="Alikhan N.F."/>
            <person name="Baker D."/>
            <person name="Gharbi K."/>
            <person name="Hall N."/>
            <person name="Watson M."/>
            <person name="Adriaenssens E.M."/>
            <person name="Foster-Nyarko E."/>
            <person name="Jarju S."/>
            <person name="Secka A."/>
            <person name="Antonio M."/>
            <person name="Oren A."/>
            <person name="Chaudhuri R.R."/>
            <person name="La Ragione R."/>
            <person name="Hildebrand F."/>
            <person name="Pallen M.J."/>
        </authorList>
    </citation>
    <scope>NUCLEOTIDE SEQUENCE</scope>
    <source>
        <strain evidence="16">CHK179-5677</strain>
    </source>
</reference>
<protein>
    <recommendedName>
        <fullName evidence="5 14">Adenine DNA glycosylase</fullName>
        <ecNumber evidence="4 14">3.2.2.31</ecNumber>
    </recommendedName>
</protein>
<evidence type="ECO:0000256" key="12">
    <source>
        <dbReference type="ARBA" id="ARBA00023204"/>
    </source>
</evidence>
<keyword evidence="9" id="KW-0378">Hydrolase</keyword>
<keyword evidence="11" id="KW-0411">Iron-sulfur</keyword>
<evidence type="ECO:0000256" key="4">
    <source>
        <dbReference type="ARBA" id="ARBA00012045"/>
    </source>
</evidence>
<evidence type="ECO:0000256" key="10">
    <source>
        <dbReference type="ARBA" id="ARBA00023004"/>
    </source>
</evidence>
<dbReference type="SUPFAM" id="SSF55811">
    <property type="entry name" value="Nudix"/>
    <property type="match status" value="1"/>
</dbReference>
<evidence type="ECO:0000313" key="16">
    <source>
        <dbReference type="EMBL" id="HJG87353.1"/>
    </source>
</evidence>
<dbReference type="InterPro" id="IPR044298">
    <property type="entry name" value="MIG/MutY"/>
</dbReference>
<evidence type="ECO:0000256" key="5">
    <source>
        <dbReference type="ARBA" id="ARBA00022023"/>
    </source>
</evidence>
<dbReference type="NCBIfam" id="TIGR01084">
    <property type="entry name" value="mutY"/>
    <property type="match status" value="1"/>
</dbReference>
<dbReference type="FunFam" id="1.10.340.30:FF:000002">
    <property type="entry name" value="Adenine DNA glycosylase"/>
    <property type="match status" value="1"/>
</dbReference>
<evidence type="ECO:0000256" key="7">
    <source>
        <dbReference type="ARBA" id="ARBA00022723"/>
    </source>
</evidence>
<dbReference type="RefSeq" id="WP_295368396.1">
    <property type="nucleotide sequence ID" value="NZ_DYUC01000100.1"/>
</dbReference>
<keyword evidence="8 14" id="KW-0227">DNA damage</keyword>
<evidence type="ECO:0000256" key="1">
    <source>
        <dbReference type="ARBA" id="ARBA00000843"/>
    </source>
</evidence>
<keyword evidence="12" id="KW-0234">DNA repair</keyword>
<evidence type="ECO:0000259" key="15">
    <source>
        <dbReference type="SMART" id="SM00478"/>
    </source>
</evidence>
<dbReference type="Pfam" id="PF00633">
    <property type="entry name" value="HHH"/>
    <property type="match status" value="1"/>
</dbReference>
<keyword evidence="7" id="KW-0479">Metal-binding</keyword>
<feature type="domain" description="HhH-GPD" evidence="15">
    <location>
        <begin position="39"/>
        <end position="190"/>
    </location>
</feature>
<comment type="function">
    <text evidence="2">Adenine glycosylase active on G-A mispairs. MutY also corrects error-prone DNA synthesis past GO lesions which are due to the oxidatively damaged form of guanine: 7,8-dihydro-8-oxoguanine (8-oxo-dGTP).</text>
</comment>
<evidence type="ECO:0000256" key="14">
    <source>
        <dbReference type="RuleBase" id="RU365096"/>
    </source>
</evidence>
<dbReference type="Pfam" id="PF00730">
    <property type="entry name" value="HhH-GPD"/>
    <property type="match status" value="1"/>
</dbReference>
<dbReference type="GO" id="GO:0000701">
    <property type="term" value="F:purine-specific mismatch base pair DNA N-glycosylase activity"/>
    <property type="evidence" value="ECO:0007669"/>
    <property type="project" value="UniProtKB-EC"/>
</dbReference>
<evidence type="ECO:0000256" key="2">
    <source>
        <dbReference type="ARBA" id="ARBA00002933"/>
    </source>
</evidence>
<dbReference type="GO" id="GO:0035485">
    <property type="term" value="F:adenine/guanine mispair binding"/>
    <property type="evidence" value="ECO:0007669"/>
    <property type="project" value="TreeGrafter"/>
</dbReference>
<dbReference type="PANTHER" id="PTHR42944">
    <property type="entry name" value="ADENINE DNA GLYCOSYLASE"/>
    <property type="match status" value="1"/>
</dbReference>